<evidence type="ECO:0000313" key="4">
    <source>
        <dbReference type="Proteomes" id="UP000770785"/>
    </source>
</evidence>
<evidence type="ECO:0000259" key="2">
    <source>
        <dbReference type="Pfam" id="PF01551"/>
    </source>
</evidence>
<evidence type="ECO:0000256" key="1">
    <source>
        <dbReference type="ARBA" id="ARBA00022729"/>
    </source>
</evidence>
<evidence type="ECO:0000313" key="3">
    <source>
        <dbReference type="EMBL" id="NJC28201.1"/>
    </source>
</evidence>
<dbReference type="EMBL" id="JAATJH010000009">
    <property type="protein sequence ID" value="NJC28201.1"/>
    <property type="molecule type" value="Genomic_DNA"/>
</dbReference>
<organism evidence="3 4">
    <name type="scientific">Neolewinella antarctica</name>
    <dbReference type="NCBI Taxonomy" id="442734"/>
    <lineage>
        <taxon>Bacteria</taxon>
        <taxon>Pseudomonadati</taxon>
        <taxon>Bacteroidota</taxon>
        <taxon>Saprospiria</taxon>
        <taxon>Saprospirales</taxon>
        <taxon>Lewinellaceae</taxon>
        <taxon>Neolewinella</taxon>
    </lineage>
</organism>
<dbReference type="CDD" id="cd12797">
    <property type="entry name" value="M23_peptidase"/>
    <property type="match status" value="1"/>
</dbReference>
<dbReference type="SUPFAM" id="SSF51261">
    <property type="entry name" value="Duplicated hybrid motif"/>
    <property type="match status" value="1"/>
</dbReference>
<gene>
    <name evidence="3" type="ORF">GGR27_003722</name>
</gene>
<dbReference type="Gene3D" id="2.70.70.10">
    <property type="entry name" value="Glucose Permease (Domain IIA)"/>
    <property type="match status" value="1"/>
</dbReference>
<keyword evidence="4" id="KW-1185">Reference proteome</keyword>
<comment type="caution">
    <text evidence="3">The sequence shown here is derived from an EMBL/GenBank/DDBJ whole genome shotgun (WGS) entry which is preliminary data.</text>
</comment>
<name>A0ABX0XG38_9BACT</name>
<keyword evidence="1" id="KW-0732">Signal</keyword>
<dbReference type="InterPro" id="IPR011055">
    <property type="entry name" value="Dup_hybrid_motif"/>
</dbReference>
<dbReference type="Pfam" id="PF01551">
    <property type="entry name" value="Peptidase_M23"/>
    <property type="match status" value="1"/>
</dbReference>
<dbReference type="InterPro" id="IPR016047">
    <property type="entry name" value="M23ase_b-sheet_dom"/>
</dbReference>
<proteinExistence type="predicted"/>
<dbReference type="Proteomes" id="UP000770785">
    <property type="component" value="Unassembled WGS sequence"/>
</dbReference>
<sequence length="413" mass="46021">MAPIYTYKKDILEMTKSSILSYLVLIIVLTVWLISPTLSAQSPLQQRRQRIERELQRTGRELKTTRSQKGAALTQAGQLKTQITQREELILTLEEEAARNTERLRRDSSAVAALTADLTGIIDEYGQTLRAANRARLLDGWTVFLFNAKGVNDVFRRMIYLRQYQKYRTRQALAVRQTREKLSGRVVTLQEERMLRDSLLRATVEQGTILQGELKVQDRLVKKLSTSERALLKKVKKQESIARSLRRQVSSAIDKDVAKKARTRSAKKGKKTGAVATATSANSNSIANRRGRLGWPVEGRIVRKFGKQPHPDVPSVIVDNRGVDIEGGKQAAIAAIYAGKVVDVTGTGGGRSMVLVSHGNFYSVYSNLEFPQVKTGDELAAGKQIGLTARDGSALHFELWRGKVALDPGGWLR</sequence>
<dbReference type="RefSeq" id="WP_168039980.1">
    <property type="nucleotide sequence ID" value="NZ_JAATJH010000009.1"/>
</dbReference>
<feature type="domain" description="M23ase beta-sheet core" evidence="2">
    <location>
        <begin position="320"/>
        <end position="408"/>
    </location>
</feature>
<dbReference type="PANTHER" id="PTHR21666">
    <property type="entry name" value="PEPTIDASE-RELATED"/>
    <property type="match status" value="1"/>
</dbReference>
<protein>
    <submittedName>
        <fullName evidence="3">Septal ring factor EnvC (AmiA/AmiB activator)</fullName>
    </submittedName>
</protein>
<dbReference type="PANTHER" id="PTHR21666:SF289">
    <property type="entry name" value="L-ALA--D-GLU ENDOPEPTIDASE"/>
    <property type="match status" value="1"/>
</dbReference>
<reference evidence="3 4" key="1">
    <citation type="submission" date="2020-03" db="EMBL/GenBank/DDBJ databases">
        <title>Genomic Encyclopedia of Type Strains, Phase IV (KMG-IV): sequencing the most valuable type-strain genomes for metagenomic binning, comparative biology and taxonomic classification.</title>
        <authorList>
            <person name="Goeker M."/>
        </authorList>
    </citation>
    <scope>NUCLEOTIDE SEQUENCE [LARGE SCALE GENOMIC DNA]</scope>
    <source>
        <strain evidence="3 4">DSM 105096</strain>
    </source>
</reference>
<dbReference type="InterPro" id="IPR050570">
    <property type="entry name" value="Cell_wall_metabolism_enzyme"/>
</dbReference>
<accession>A0ABX0XG38</accession>